<dbReference type="GO" id="GO:0008146">
    <property type="term" value="F:sulfotransferase activity"/>
    <property type="evidence" value="ECO:0007669"/>
    <property type="project" value="InterPro"/>
</dbReference>
<comment type="caution">
    <text evidence="3">The sequence shown here is derived from an EMBL/GenBank/DDBJ whole genome shotgun (WGS) entry which is preliminary data.</text>
</comment>
<dbReference type="SUPFAM" id="SSF52540">
    <property type="entry name" value="P-loop containing nucleoside triphosphate hydrolases"/>
    <property type="match status" value="1"/>
</dbReference>
<proteinExistence type="predicted"/>
<dbReference type="Pfam" id="PF00685">
    <property type="entry name" value="Sulfotransfer_1"/>
    <property type="match status" value="1"/>
</dbReference>
<dbReference type="AlphaFoldDB" id="A0A7V2B160"/>
<feature type="domain" description="Sulfotransferase" evidence="2">
    <location>
        <begin position="93"/>
        <end position="187"/>
    </location>
</feature>
<feature type="region of interest" description="Disordered" evidence="1">
    <location>
        <begin position="243"/>
        <end position="265"/>
    </location>
</feature>
<organism evidence="3">
    <name type="scientific">Rhodothermus marinus</name>
    <name type="common">Rhodothermus obamensis</name>
    <dbReference type="NCBI Taxonomy" id="29549"/>
    <lineage>
        <taxon>Bacteria</taxon>
        <taxon>Pseudomonadati</taxon>
        <taxon>Rhodothermota</taxon>
        <taxon>Rhodothermia</taxon>
        <taxon>Rhodothermales</taxon>
        <taxon>Rhodothermaceae</taxon>
        <taxon>Rhodothermus</taxon>
    </lineage>
</organism>
<dbReference type="Gene3D" id="3.40.50.300">
    <property type="entry name" value="P-loop containing nucleotide triphosphate hydrolases"/>
    <property type="match status" value="1"/>
</dbReference>
<gene>
    <name evidence="3" type="ORF">ENO59_07810</name>
</gene>
<accession>A0A7V2B160</accession>
<sequence length="317" mass="37064">MLYVYFGHHKCASTWIHEILAQVCREAGLRTRLLVDPLTPYAHGPLTDYRRQDISREALGEYLSKAKVDFAFCITADRRHVDGLGEVPFRGFHVIRDPRDIIVSAYFSHRNSHPTEGLPHLAEHRQRLQAVSKEEGLLLEMDFSAQEIRDLAEWPYGQENILELRMEDLIARPYDGFLQIFEFLGLMDWEGDYLARRRISRFVQRMLNRLSFRHPMLGWLRRPMQVTGEVLLGRVYDHRFEKKAGRRPKGQEDPKSHYRKGQPGDWRNHFTEVHVAAFKEKFGDLVVRLGYESDHNWGLEPKDPILGFEGEAGRSRA</sequence>
<dbReference type="EMBL" id="DSGB01000005">
    <property type="protein sequence ID" value="HER96408.1"/>
    <property type="molecule type" value="Genomic_DNA"/>
</dbReference>
<evidence type="ECO:0000256" key="1">
    <source>
        <dbReference type="SAM" id="MobiDB-lite"/>
    </source>
</evidence>
<evidence type="ECO:0000313" key="3">
    <source>
        <dbReference type="EMBL" id="HER96408.1"/>
    </source>
</evidence>
<evidence type="ECO:0000259" key="2">
    <source>
        <dbReference type="Pfam" id="PF00685"/>
    </source>
</evidence>
<feature type="compositionally biased region" description="Basic and acidic residues" evidence="1">
    <location>
        <begin position="243"/>
        <end position="256"/>
    </location>
</feature>
<dbReference type="InterPro" id="IPR027417">
    <property type="entry name" value="P-loop_NTPase"/>
</dbReference>
<protein>
    <submittedName>
        <fullName evidence="3">Sulfotransferase</fullName>
    </submittedName>
</protein>
<name>A0A7V2B160_RHOMR</name>
<reference evidence="3" key="1">
    <citation type="journal article" date="2020" name="mSystems">
        <title>Genome- and Community-Level Interaction Insights into Carbon Utilization and Element Cycling Functions of Hydrothermarchaeota in Hydrothermal Sediment.</title>
        <authorList>
            <person name="Zhou Z."/>
            <person name="Liu Y."/>
            <person name="Xu W."/>
            <person name="Pan J."/>
            <person name="Luo Z.H."/>
            <person name="Li M."/>
        </authorList>
    </citation>
    <scope>NUCLEOTIDE SEQUENCE [LARGE SCALE GENOMIC DNA]</scope>
    <source>
        <strain evidence="3">SpSt-143</strain>
    </source>
</reference>
<keyword evidence="3" id="KW-0808">Transferase</keyword>
<dbReference type="InterPro" id="IPR000863">
    <property type="entry name" value="Sulfotransferase_dom"/>
</dbReference>